<sequence>MKKVEQKIQRRSVLGVPEISATSGDLIFESTTRNVMVRYEVDSVTNGLTLIYTEAAMLTSTLYPTAKRFPV</sequence>
<keyword evidence="2" id="KW-1185">Reference proteome</keyword>
<evidence type="ECO:0000313" key="1">
    <source>
        <dbReference type="EMBL" id="CEG41194.1"/>
    </source>
</evidence>
<accession>A0A0P1AJP7</accession>
<protein>
    <submittedName>
        <fullName evidence="1">Uncharacterized protein</fullName>
    </submittedName>
</protein>
<dbReference type="Proteomes" id="UP000054928">
    <property type="component" value="Unassembled WGS sequence"/>
</dbReference>
<reference evidence="2" key="1">
    <citation type="submission" date="2014-09" db="EMBL/GenBank/DDBJ databases">
        <authorList>
            <person name="Sharma Rahul"/>
            <person name="Thines Marco"/>
        </authorList>
    </citation>
    <scope>NUCLEOTIDE SEQUENCE [LARGE SCALE GENOMIC DNA]</scope>
</reference>
<dbReference type="RefSeq" id="XP_024577563.1">
    <property type="nucleotide sequence ID" value="XM_024726936.1"/>
</dbReference>
<name>A0A0P1AJP7_PLAHL</name>
<dbReference type="AlphaFoldDB" id="A0A0P1AJP7"/>
<proteinExistence type="predicted"/>
<evidence type="ECO:0000313" key="2">
    <source>
        <dbReference type="Proteomes" id="UP000054928"/>
    </source>
</evidence>
<organism evidence="1 2">
    <name type="scientific">Plasmopara halstedii</name>
    <name type="common">Downy mildew of sunflower</name>
    <dbReference type="NCBI Taxonomy" id="4781"/>
    <lineage>
        <taxon>Eukaryota</taxon>
        <taxon>Sar</taxon>
        <taxon>Stramenopiles</taxon>
        <taxon>Oomycota</taxon>
        <taxon>Peronosporomycetes</taxon>
        <taxon>Peronosporales</taxon>
        <taxon>Peronosporaceae</taxon>
        <taxon>Plasmopara</taxon>
    </lineage>
</organism>
<dbReference type="EMBL" id="CCYD01000553">
    <property type="protein sequence ID" value="CEG41194.1"/>
    <property type="molecule type" value="Genomic_DNA"/>
</dbReference>
<dbReference type="GeneID" id="36406612"/>